<organism evidence="2 3">
    <name type="scientific">Pedobacter chitinilyticus</name>
    <dbReference type="NCBI Taxonomy" id="2233776"/>
    <lineage>
        <taxon>Bacteria</taxon>
        <taxon>Pseudomonadati</taxon>
        <taxon>Bacteroidota</taxon>
        <taxon>Sphingobacteriia</taxon>
        <taxon>Sphingobacteriales</taxon>
        <taxon>Sphingobacteriaceae</taxon>
        <taxon>Pedobacter</taxon>
    </lineage>
</organism>
<dbReference type="EMBL" id="SAYW01000003">
    <property type="protein sequence ID" value="RWU07831.1"/>
    <property type="molecule type" value="Genomic_DNA"/>
</dbReference>
<dbReference type="InterPro" id="IPR013830">
    <property type="entry name" value="SGNH_hydro"/>
</dbReference>
<dbReference type="AlphaFoldDB" id="A0A3S3PNX0"/>
<dbReference type="PANTHER" id="PTHR30383:SF5">
    <property type="entry name" value="SGNH HYDROLASE-TYPE ESTERASE DOMAIN-CONTAINING PROTEIN"/>
    <property type="match status" value="1"/>
</dbReference>
<comment type="caution">
    <text evidence="2">The sequence shown here is derived from an EMBL/GenBank/DDBJ whole genome shotgun (WGS) entry which is preliminary data.</text>
</comment>
<feature type="domain" description="SGNH hydrolase-type esterase" evidence="1">
    <location>
        <begin position="49"/>
        <end position="210"/>
    </location>
</feature>
<dbReference type="PANTHER" id="PTHR30383">
    <property type="entry name" value="THIOESTERASE 1/PROTEASE 1/LYSOPHOSPHOLIPASE L1"/>
    <property type="match status" value="1"/>
</dbReference>
<dbReference type="InterPro" id="IPR051532">
    <property type="entry name" value="Ester_Hydrolysis_Enzymes"/>
</dbReference>
<dbReference type="Proteomes" id="UP000284120">
    <property type="component" value="Unassembled WGS sequence"/>
</dbReference>
<evidence type="ECO:0000313" key="2">
    <source>
        <dbReference type="EMBL" id="RWU07831.1"/>
    </source>
</evidence>
<protein>
    <submittedName>
        <fullName evidence="2">GDSL family lipase</fullName>
    </submittedName>
</protein>
<name>A0A3S3PNX0_9SPHI</name>
<proteinExistence type="predicted"/>
<keyword evidence="3" id="KW-1185">Reference proteome</keyword>
<dbReference type="Gene3D" id="3.40.50.1110">
    <property type="entry name" value="SGNH hydrolase"/>
    <property type="match status" value="1"/>
</dbReference>
<evidence type="ECO:0000313" key="3">
    <source>
        <dbReference type="Proteomes" id="UP000284120"/>
    </source>
</evidence>
<dbReference type="OrthoDB" id="9790057at2"/>
<reference evidence="2 3" key="1">
    <citation type="submission" date="2018-06" db="EMBL/GenBank/DDBJ databases">
        <title>Pedobacter endophyticus sp. nov., an endophytic bacterium isolated from a leaf of Triticum aestivum.</title>
        <authorList>
            <person name="Zhang L."/>
        </authorList>
    </citation>
    <scope>NUCLEOTIDE SEQUENCE [LARGE SCALE GENOMIC DNA]</scope>
    <source>
        <strain evidence="2 3">CM134L-2</strain>
    </source>
</reference>
<accession>A0A3S3PNX0</accession>
<dbReference type="InterPro" id="IPR036514">
    <property type="entry name" value="SGNH_hydro_sf"/>
</dbReference>
<dbReference type="Pfam" id="PF13472">
    <property type="entry name" value="Lipase_GDSL_2"/>
    <property type="match status" value="1"/>
</dbReference>
<gene>
    <name evidence="2" type="ORF">DPV69_11495</name>
</gene>
<dbReference type="SUPFAM" id="SSF52266">
    <property type="entry name" value="SGNH hydrolase"/>
    <property type="match status" value="1"/>
</dbReference>
<evidence type="ECO:0000259" key="1">
    <source>
        <dbReference type="Pfam" id="PF13472"/>
    </source>
</evidence>
<sequence>MSLIIMGLALFNISQAQTVKIDSSYANWYYQQRMEYFSKTPIPKNAIIFLGNSITERAEWQELLADSKYPVINRGIGGDNSFGILARMDEIVNAKPKAIYLMDGINDQFRKLPHEVSVNNYRRIIRKIKQQSPKTKIYIESALPINEEMTKEAYTKGRNVLVPALNQKIKAMAQEEGVTYIDICPLFQDENGVLKKEFTMDGVHLKASAYIDWVNFLKDKKYL</sequence>
<dbReference type="GO" id="GO:0004622">
    <property type="term" value="F:phosphatidylcholine lysophospholipase activity"/>
    <property type="evidence" value="ECO:0007669"/>
    <property type="project" value="TreeGrafter"/>
</dbReference>